<dbReference type="EMBL" id="CZQA01000001">
    <property type="protein sequence ID" value="CUS32825.1"/>
    <property type="molecule type" value="Genomic_DNA"/>
</dbReference>
<protein>
    <submittedName>
        <fullName evidence="1">Uncharacterized protein</fullName>
    </submittedName>
</protein>
<dbReference type="Proteomes" id="UP000199032">
    <property type="component" value="Unassembled WGS sequence"/>
</dbReference>
<keyword evidence="2" id="KW-1185">Reference proteome</keyword>
<sequence>MHVKGFILEDDRGREFVVECERSDAQLGQKFFLRGWQRWRSVPLHYTERQLRKIVGGVLVTLDELFQSLPRFVENREADVPTSRVEFVGNGGNVSV</sequence>
<gene>
    <name evidence="1" type="ORF">COMA1_10830</name>
</gene>
<evidence type="ECO:0000313" key="1">
    <source>
        <dbReference type="EMBL" id="CUS32825.1"/>
    </source>
</evidence>
<proteinExistence type="predicted"/>
<name>A0A0S4L7U1_9BACT</name>
<accession>A0A0S4L7U1</accession>
<evidence type="ECO:0000313" key="2">
    <source>
        <dbReference type="Proteomes" id="UP000199032"/>
    </source>
</evidence>
<reference evidence="1 2" key="1">
    <citation type="submission" date="2015-10" db="EMBL/GenBank/DDBJ databases">
        <authorList>
            <person name="Gilbert D.G."/>
        </authorList>
    </citation>
    <scope>NUCLEOTIDE SEQUENCE [LARGE SCALE GENOMIC DNA]</scope>
    <source>
        <strain evidence="1">COMA1</strain>
    </source>
</reference>
<dbReference type="RefSeq" id="WP_090744074.1">
    <property type="nucleotide sequence ID" value="NZ_CZQA01000001.1"/>
</dbReference>
<dbReference type="AlphaFoldDB" id="A0A0S4L7U1"/>
<organism evidence="1 2">
    <name type="scientific">Candidatus Nitrospira nitrosa</name>
    <dbReference type="NCBI Taxonomy" id="1742972"/>
    <lineage>
        <taxon>Bacteria</taxon>
        <taxon>Pseudomonadati</taxon>
        <taxon>Nitrospirota</taxon>
        <taxon>Nitrospiria</taxon>
        <taxon>Nitrospirales</taxon>
        <taxon>Nitrospiraceae</taxon>
        <taxon>Nitrospira</taxon>
    </lineage>
</organism>